<dbReference type="Pfam" id="PF05920">
    <property type="entry name" value="Homeobox_KN"/>
    <property type="match status" value="1"/>
</dbReference>
<feature type="compositionally biased region" description="Acidic residues" evidence="7">
    <location>
        <begin position="207"/>
        <end position="216"/>
    </location>
</feature>
<feature type="compositionally biased region" description="Low complexity" evidence="7">
    <location>
        <begin position="291"/>
        <end position="311"/>
    </location>
</feature>
<organism evidence="9 10">
    <name type="scientific">Tegillarca granosa</name>
    <name type="common">Malaysian cockle</name>
    <name type="synonym">Anadara granosa</name>
    <dbReference type="NCBI Taxonomy" id="220873"/>
    <lineage>
        <taxon>Eukaryota</taxon>
        <taxon>Metazoa</taxon>
        <taxon>Spiralia</taxon>
        <taxon>Lophotrochozoa</taxon>
        <taxon>Mollusca</taxon>
        <taxon>Bivalvia</taxon>
        <taxon>Autobranchia</taxon>
        <taxon>Pteriomorphia</taxon>
        <taxon>Arcoida</taxon>
        <taxon>Arcoidea</taxon>
        <taxon>Arcidae</taxon>
        <taxon>Tegillarca</taxon>
    </lineage>
</organism>
<dbReference type="PROSITE" id="PS00027">
    <property type="entry name" value="HOMEOBOX_1"/>
    <property type="match status" value="1"/>
</dbReference>
<dbReference type="InterPro" id="IPR001356">
    <property type="entry name" value="HD"/>
</dbReference>
<feature type="domain" description="Homeobox" evidence="8">
    <location>
        <begin position="138"/>
        <end position="195"/>
    </location>
</feature>
<dbReference type="InterPro" id="IPR008422">
    <property type="entry name" value="KN_HD"/>
</dbReference>
<keyword evidence="4 6" id="KW-0371">Homeobox</keyword>
<evidence type="ECO:0000313" key="10">
    <source>
        <dbReference type="Proteomes" id="UP001217089"/>
    </source>
</evidence>
<name>A0ABQ9EGL2_TEGGR</name>
<keyword evidence="5 6" id="KW-0539">Nucleus</keyword>
<sequence length="417" mass="46077">MNLVLPGKAAHTPEAARTLLHDACNSQGVCTCPVGSSVPYLTRVASIADSVYSQAAMTPTGMGVEPSAFYPLKPGNLILCGFDENKDGTIDIAEGAAGQSLGLEARQAADLWKGLQQHSPVMYPFDPMMAVHPYSTLRKNATRETTSALKAWLYEHRKNPYPTKGEKIMLAIITKMTLTQVSTWFANARRRLKKESKLSWSNKDKDFDDSDIDCDELNDKSMDDSSDIMEKSRIGSTSTMSRELDDDEDIKVTSDLSDISDAEDDNQRESSRLSPEPEDKQSTNQRKDNHSTSPSTSTAQSQQPQQNNSPQITSKPKIWSIAEIMNNDSNKEKINIVSQLPNVVSPRHGSDNVHVLHNSRNIYNGLRLMNRETLMQSLVPSHPHIARNVTDTALNLTVIDKKSTTEASNQTVSPKSC</sequence>
<evidence type="ECO:0000256" key="2">
    <source>
        <dbReference type="ARBA" id="ARBA00008446"/>
    </source>
</evidence>
<dbReference type="CDD" id="cd00086">
    <property type="entry name" value="homeodomain"/>
    <property type="match status" value="1"/>
</dbReference>
<comment type="caution">
    <text evidence="9">The sequence shown here is derived from an EMBL/GenBank/DDBJ whole genome shotgun (WGS) entry which is preliminary data.</text>
</comment>
<gene>
    <name evidence="9" type="ORF">KUTeg_019061</name>
</gene>
<dbReference type="InterPro" id="IPR017970">
    <property type="entry name" value="Homeobox_CS"/>
</dbReference>
<dbReference type="InterPro" id="IPR009057">
    <property type="entry name" value="Homeodomain-like_sf"/>
</dbReference>
<evidence type="ECO:0000313" key="9">
    <source>
        <dbReference type="EMBL" id="KAJ8302665.1"/>
    </source>
</evidence>
<proteinExistence type="inferred from homology"/>
<evidence type="ECO:0000256" key="5">
    <source>
        <dbReference type="ARBA" id="ARBA00023242"/>
    </source>
</evidence>
<accession>A0ABQ9EGL2</accession>
<keyword evidence="3 6" id="KW-0238">DNA-binding</keyword>
<reference evidence="9 10" key="1">
    <citation type="submission" date="2022-12" db="EMBL/GenBank/DDBJ databases">
        <title>Chromosome-level genome of Tegillarca granosa.</title>
        <authorList>
            <person name="Kim J."/>
        </authorList>
    </citation>
    <scope>NUCLEOTIDE SEQUENCE [LARGE SCALE GENOMIC DNA]</scope>
    <source>
        <strain evidence="9">Teg-2019</strain>
        <tissue evidence="9">Adductor muscle</tissue>
    </source>
</reference>
<comment type="subcellular location">
    <subcellularLocation>
        <location evidence="1 6">Nucleus</location>
    </subcellularLocation>
</comment>
<evidence type="ECO:0000256" key="7">
    <source>
        <dbReference type="SAM" id="MobiDB-lite"/>
    </source>
</evidence>
<dbReference type="PANTHER" id="PTHR11211:SF40">
    <property type="entry name" value="MIRROR, ISOFORM C"/>
    <property type="match status" value="1"/>
</dbReference>
<dbReference type="PANTHER" id="PTHR11211">
    <property type="entry name" value="IROQUOIS-CLASS HOMEODOMAIN PROTEIN IRX"/>
    <property type="match status" value="1"/>
</dbReference>
<feature type="DNA-binding region" description="Homeobox" evidence="6">
    <location>
        <begin position="140"/>
        <end position="196"/>
    </location>
</feature>
<evidence type="ECO:0000256" key="3">
    <source>
        <dbReference type="ARBA" id="ARBA00023125"/>
    </source>
</evidence>
<feature type="compositionally biased region" description="Basic and acidic residues" evidence="7">
    <location>
        <begin position="217"/>
        <end position="233"/>
    </location>
</feature>
<keyword evidence="10" id="KW-1185">Reference proteome</keyword>
<dbReference type="SUPFAM" id="SSF46689">
    <property type="entry name" value="Homeodomain-like"/>
    <property type="match status" value="1"/>
</dbReference>
<dbReference type="Proteomes" id="UP001217089">
    <property type="component" value="Unassembled WGS sequence"/>
</dbReference>
<dbReference type="SMART" id="SM00389">
    <property type="entry name" value="HOX"/>
    <property type="match status" value="1"/>
</dbReference>
<comment type="similarity">
    <text evidence="2">Belongs to the TALE/IRO homeobox family.</text>
</comment>
<dbReference type="PROSITE" id="PS50071">
    <property type="entry name" value="HOMEOBOX_2"/>
    <property type="match status" value="1"/>
</dbReference>
<dbReference type="EMBL" id="JARBDR010000917">
    <property type="protein sequence ID" value="KAJ8302665.1"/>
    <property type="molecule type" value="Genomic_DNA"/>
</dbReference>
<feature type="region of interest" description="Disordered" evidence="7">
    <location>
        <begin position="197"/>
        <end position="313"/>
    </location>
</feature>
<feature type="compositionally biased region" description="Basic and acidic residues" evidence="7">
    <location>
        <begin position="265"/>
        <end position="290"/>
    </location>
</feature>
<dbReference type="Gene3D" id="1.10.10.60">
    <property type="entry name" value="Homeodomain-like"/>
    <property type="match status" value="1"/>
</dbReference>
<evidence type="ECO:0000256" key="6">
    <source>
        <dbReference type="PROSITE-ProRule" id="PRU00108"/>
    </source>
</evidence>
<evidence type="ECO:0000256" key="1">
    <source>
        <dbReference type="ARBA" id="ARBA00004123"/>
    </source>
</evidence>
<evidence type="ECO:0000256" key="4">
    <source>
        <dbReference type="ARBA" id="ARBA00023155"/>
    </source>
</evidence>
<protein>
    <recommendedName>
        <fullName evidence="8">Homeobox domain-containing protein</fullName>
    </recommendedName>
</protein>
<evidence type="ECO:0000259" key="8">
    <source>
        <dbReference type="PROSITE" id="PS50071"/>
    </source>
</evidence>